<evidence type="ECO:0000256" key="1">
    <source>
        <dbReference type="SAM" id="Coils"/>
    </source>
</evidence>
<dbReference type="PANTHER" id="PTHR31210:SF96">
    <property type="entry name" value="OS06G0731900 PROTEIN"/>
    <property type="match status" value="1"/>
</dbReference>
<dbReference type="InterPro" id="IPR013169">
    <property type="entry name" value="mRNA_splic_Cwf18-like"/>
</dbReference>
<name>A0A9E7FPD3_9LILI</name>
<dbReference type="InterPro" id="IPR007877">
    <property type="entry name" value="DUF707"/>
</dbReference>
<proteinExistence type="predicted"/>
<sequence length="583" mass="66912">MKKRTSLGLVALFTAVTLLLTMNLQFEHLEMEVQQHQPFVSTERPWRSALQGLPRGIVESTSDLELKPLWKSTSFESRVETSENYSALLAMAVGILQKENVDSTVRKFLIENCSIILFHYDGNVDGWRDLQWNNKAVHIVARNQTKWWFAKRFLHPDVVSVYDYIFLWDEDLGVENFHPGRYLHIMSSEGLEISQPALDPDLSSDIHHRITVRNRMTKVHRRIYDQRGSLRCSDESKGPPCTGWVEGMAPVFSRAAWQCAWHLIQNDLVHGWGLDMKLGYCAQGDRTEKVGVIDTEFIVHMGIPSLGGSSINKIRRQSTAELKIFKARWNKAVNEDREWFELSTVKPVIGGETRASHFETLEIYRIFQSRSLHKSRREAAMTSEEDPIVQASKTRRERLSALRAAKEYHSMPDDAATEGEAKDPADDHVVGKEMDAEEDPIEQAASARRERIKALKMAKELLDMPDEAVAKHDSKTEDSEDEMPSMKFRNYLPHDKQLQEGKVAPATLPKFEDPVAAAPLPPEKIEDPFLNIAPKKPNWDLRRDVQKKLDKLERRTQKALYKLMQEQEKEKETMDVENSVAED</sequence>
<dbReference type="AlphaFoldDB" id="A0A9E7FPD3"/>
<evidence type="ECO:0000313" key="3">
    <source>
        <dbReference type="Proteomes" id="UP001055439"/>
    </source>
</evidence>
<dbReference type="PANTHER" id="PTHR31210">
    <property type="entry name" value="OS06G0731900 PROTEIN"/>
    <property type="match status" value="1"/>
</dbReference>
<keyword evidence="1" id="KW-0175">Coiled coil</keyword>
<organism evidence="2 3">
    <name type="scientific">Musa troglodytarum</name>
    <name type="common">fe'i banana</name>
    <dbReference type="NCBI Taxonomy" id="320322"/>
    <lineage>
        <taxon>Eukaryota</taxon>
        <taxon>Viridiplantae</taxon>
        <taxon>Streptophyta</taxon>
        <taxon>Embryophyta</taxon>
        <taxon>Tracheophyta</taxon>
        <taxon>Spermatophyta</taxon>
        <taxon>Magnoliopsida</taxon>
        <taxon>Liliopsida</taxon>
        <taxon>Zingiberales</taxon>
        <taxon>Musaceae</taxon>
        <taxon>Musa</taxon>
    </lineage>
</organism>
<evidence type="ECO:0000313" key="2">
    <source>
        <dbReference type="EMBL" id="URD99620.1"/>
    </source>
</evidence>
<protein>
    <submittedName>
        <fullName evidence="2">Lysine ketoglutarate reductase trans-splicing related 1</fullName>
    </submittedName>
</protein>
<accession>A0A9E7FPD3</accession>
<dbReference type="EMBL" id="CP097506">
    <property type="protein sequence ID" value="URD99620.1"/>
    <property type="molecule type" value="Genomic_DNA"/>
</dbReference>
<dbReference type="EMBL" id="CP097506">
    <property type="protein sequence ID" value="URD99621.1"/>
    <property type="molecule type" value="Genomic_DNA"/>
</dbReference>
<dbReference type="Pfam" id="PF05212">
    <property type="entry name" value="DUF707"/>
    <property type="match status" value="1"/>
</dbReference>
<keyword evidence="3" id="KW-1185">Reference proteome</keyword>
<dbReference type="Pfam" id="PF08315">
    <property type="entry name" value="cwf18"/>
    <property type="match status" value="1"/>
</dbReference>
<feature type="coiled-coil region" evidence="1">
    <location>
        <begin position="542"/>
        <end position="569"/>
    </location>
</feature>
<dbReference type="OrthoDB" id="10261348at2759"/>
<gene>
    <name evidence="2" type="ORF">MUK42_31356</name>
</gene>
<dbReference type="Proteomes" id="UP001055439">
    <property type="component" value="Chromosome 4"/>
</dbReference>
<reference evidence="2" key="1">
    <citation type="submission" date="2022-05" db="EMBL/GenBank/DDBJ databases">
        <title>The Musa troglodytarum L. genome provides insights into the mechanism of non-climacteric behaviour and enrichment of carotenoids.</title>
        <authorList>
            <person name="Wang J."/>
        </authorList>
    </citation>
    <scope>NUCLEOTIDE SEQUENCE</scope>
    <source>
        <tissue evidence="2">Leaf</tissue>
    </source>
</reference>